<keyword evidence="7" id="KW-0456">Lyase</keyword>
<dbReference type="GO" id="GO:0006289">
    <property type="term" value="P:nucleotide-excision repair"/>
    <property type="evidence" value="ECO:0007669"/>
    <property type="project" value="TreeGrafter"/>
</dbReference>
<gene>
    <name evidence="7" type="ORF">CTheo_5907</name>
</gene>
<reference evidence="7 8" key="1">
    <citation type="journal article" date="2019" name="Fungal Biol. Biotechnol.">
        <title>Draft genome sequence of fastidious pathogen Ceratobasidium theobromae, which causes vascular-streak dieback in Theobroma cacao.</title>
        <authorList>
            <person name="Ali S.S."/>
            <person name="Asman A."/>
            <person name="Shao J."/>
            <person name="Firmansyah A.P."/>
            <person name="Susilo A.W."/>
            <person name="Rosmana A."/>
            <person name="McMahon P."/>
            <person name="Junaid M."/>
            <person name="Guest D."/>
            <person name="Kheng T.Y."/>
            <person name="Meinhardt L.W."/>
            <person name="Bailey B.A."/>
        </authorList>
    </citation>
    <scope>NUCLEOTIDE SEQUENCE [LARGE SCALE GENOMIC DNA]</scope>
    <source>
        <strain evidence="7 8">CT2</strain>
    </source>
</reference>
<dbReference type="SMART" id="SM00478">
    <property type="entry name" value="ENDO3c"/>
    <property type="match status" value="1"/>
</dbReference>
<evidence type="ECO:0000256" key="5">
    <source>
        <dbReference type="SAM" id="MobiDB-lite"/>
    </source>
</evidence>
<feature type="compositionally biased region" description="Polar residues" evidence="5">
    <location>
        <begin position="12"/>
        <end position="25"/>
    </location>
</feature>
<evidence type="ECO:0000313" key="8">
    <source>
        <dbReference type="Proteomes" id="UP000383932"/>
    </source>
</evidence>
<dbReference type="SUPFAM" id="SSF48150">
    <property type="entry name" value="DNA-glycosylase"/>
    <property type="match status" value="1"/>
</dbReference>
<dbReference type="InterPro" id="IPR011257">
    <property type="entry name" value="DNA_glycosylase"/>
</dbReference>
<dbReference type="AlphaFoldDB" id="A0A5N5QG57"/>
<evidence type="ECO:0000256" key="4">
    <source>
        <dbReference type="ARBA" id="ARBA00023295"/>
    </source>
</evidence>
<dbReference type="Gene3D" id="1.10.340.30">
    <property type="entry name" value="Hypothetical protein, domain 2"/>
    <property type="match status" value="1"/>
</dbReference>
<sequence length="342" mass="37578">MPKRATLEWDGTISSGTRSDVVSTETRYDEDLASLSFLPSQKRQRLEPRTKTQRQTEDDEPNLISGPARSNDDNAFKATFASKISINSTRIPAFSPTDAVTAKSPLKQLKLEDMLPQSRTSTKISHLISEATGDIPVSRTAGGSFSPIKHRQSKSSPLLKQKAVTMELKKPHPAPANWRAQYTLIEYMRAGIQAPVDTMGCVKYMSGEGPPKDQRFGALVSLMLSSQIRDEITSASVANLRRVLPGGLTIDSLLAADPNVIHQAIMKVSFQRRKVEYLKATGAMLQDKFDGDVPKTVDELCSLPGVTWSTQYITAFKVNNGSSHCRSQAKLVIITTAREEAI</sequence>
<proteinExistence type="predicted"/>
<keyword evidence="2" id="KW-0378">Hydrolase</keyword>
<protein>
    <submittedName>
        <fullName evidence="7">DNA-(Apurinic or apyrimidinic site) lyase</fullName>
    </submittedName>
</protein>
<keyword evidence="8" id="KW-1185">Reference proteome</keyword>
<dbReference type="PANTHER" id="PTHR43286:SF1">
    <property type="entry name" value="ENDONUCLEASE III-LIKE PROTEIN 1"/>
    <property type="match status" value="1"/>
</dbReference>
<evidence type="ECO:0000313" key="7">
    <source>
        <dbReference type="EMBL" id="KAB5590654.1"/>
    </source>
</evidence>
<dbReference type="EMBL" id="SSOP01000154">
    <property type="protein sequence ID" value="KAB5590654.1"/>
    <property type="molecule type" value="Genomic_DNA"/>
</dbReference>
<accession>A0A5N5QG57</accession>
<dbReference type="Proteomes" id="UP000383932">
    <property type="component" value="Unassembled WGS sequence"/>
</dbReference>
<dbReference type="GO" id="GO:0006285">
    <property type="term" value="P:base-excision repair, AP site formation"/>
    <property type="evidence" value="ECO:0007669"/>
    <property type="project" value="TreeGrafter"/>
</dbReference>
<keyword evidence="1" id="KW-0227">DNA damage</keyword>
<dbReference type="OrthoDB" id="2099276at2759"/>
<keyword evidence="3" id="KW-0234">DNA repair</keyword>
<dbReference type="GO" id="GO:0003906">
    <property type="term" value="F:DNA-(apurinic or apyrimidinic site) endonuclease activity"/>
    <property type="evidence" value="ECO:0007669"/>
    <property type="project" value="TreeGrafter"/>
</dbReference>
<evidence type="ECO:0000256" key="1">
    <source>
        <dbReference type="ARBA" id="ARBA00022763"/>
    </source>
</evidence>
<keyword evidence="4" id="KW-0326">Glycosidase</keyword>
<dbReference type="InterPro" id="IPR003265">
    <property type="entry name" value="HhH-GPD_domain"/>
</dbReference>
<dbReference type="GO" id="GO:0000703">
    <property type="term" value="F:oxidized pyrimidine nucleobase lesion DNA N-glycosylase activity"/>
    <property type="evidence" value="ECO:0007669"/>
    <property type="project" value="TreeGrafter"/>
</dbReference>
<feature type="region of interest" description="Disordered" evidence="5">
    <location>
        <begin position="1"/>
        <end position="72"/>
    </location>
</feature>
<dbReference type="Pfam" id="PF00730">
    <property type="entry name" value="HhH-GPD"/>
    <property type="match status" value="1"/>
</dbReference>
<dbReference type="GO" id="GO:0016829">
    <property type="term" value="F:lyase activity"/>
    <property type="evidence" value="ECO:0007669"/>
    <property type="project" value="UniProtKB-KW"/>
</dbReference>
<dbReference type="GO" id="GO:0005634">
    <property type="term" value="C:nucleus"/>
    <property type="evidence" value="ECO:0007669"/>
    <property type="project" value="TreeGrafter"/>
</dbReference>
<organism evidence="7 8">
    <name type="scientific">Ceratobasidium theobromae</name>
    <dbReference type="NCBI Taxonomy" id="1582974"/>
    <lineage>
        <taxon>Eukaryota</taxon>
        <taxon>Fungi</taxon>
        <taxon>Dikarya</taxon>
        <taxon>Basidiomycota</taxon>
        <taxon>Agaricomycotina</taxon>
        <taxon>Agaricomycetes</taxon>
        <taxon>Cantharellales</taxon>
        <taxon>Ceratobasidiaceae</taxon>
        <taxon>Ceratobasidium</taxon>
    </lineage>
</organism>
<evidence type="ECO:0000256" key="2">
    <source>
        <dbReference type="ARBA" id="ARBA00022801"/>
    </source>
</evidence>
<comment type="caution">
    <text evidence="7">The sequence shown here is derived from an EMBL/GenBank/DDBJ whole genome shotgun (WGS) entry which is preliminary data.</text>
</comment>
<evidence type="ECO:0000259" key="6">
    <source>
        <dbReference type="SMART" id="SM00478"/>
    </source>
</evidence>
<feature type="compositionally biased region" description="Basic and acidic residues" evidence="5">
    <location>
        <begin position="44"/>
        <end position="56"/>
    </location>
</feature>
<dbReference type="CDD" id="cd00056">
    <property type="entry name" value="ENDO3c"/>
    <property type="match status" value="1"/>
</dbReference>
<evidence type="ECO:0000256" key="3">
    <source>
        <dbReference type="ARBA" id="ARBA00023204"/>
    </source>
</evidence>
<name>A0A5N5QG57_9AGAM</name>
<dbReference type="PANTHER" id="PTHR43286">
    <property type="entry name" value="ENDONUCLEASE III-LIKE PROTEIN 1"/>
    <property type="match status" value="1"/>
</dbReference>
<feature type="domain" description="HhH-GPD" evidence="6">
    <location>
        <begin position="224"/>
        <end position="339"/>
    </location>
</feature>